<dbReference type="Proteomes" id="UP000658980">
    <property type="component" value="Unassembled WGS sequence"/>
</dbReference>
<reference evidence="1 2" key="1">
    <citation type="submission" date="2020-08" db="EMBL/GenBank/DDBJ databases">
        <title>A Genomic Blueprint of the Chicken Gut Microbiome.</title>
        <authorList>
            <person name="Gilroy R."/>
            <person name="Ravi A."/>
            <person name="Getino M."/>
            <person name="Pursley I."/>
            <person name="Horton D.L."/>
            <person name="Alikhan N.-F."/>
            <person name="Baker D."/>
            <person name="Gharbi K."/>
            <person name="Hall N."/>
            <person name="Watson M."/>
            <person name="Adriaenssens E.M."/>
            <person name="Foster-Nyarko E."/>
            <person name="Jarju S."/>
            <person name="Secka A."/>
            <person name="Antonio M."/>
            <person name="Oren A."/>
            <person name="Chaudhuri R."/>
            <person name="La Ragione R.M."/>
            <person name="Hildebrand F."/>
            <person name="Pallen M.J."/>
        </authorList>
    </citation>
    <scope>NUCLEOTIDE SEQUENCE [LARGE SCALE GENOMIC DNA]</scope>
    <source>
        <strain evidence="1 2">Sa1BUA13</strain>
    </source>
</reference>
<dbReference type="EMBL" id="JACSPU010000003">
    <property type="protein sequence ID" value="MBD8015025.1"/>
    <property type="molecule type" value="Genomic_DNA"/>
</dbReference>
<evidence type="ECO:0008006" key="3">
    <source>
        <dbReference type="Google" id="ProtNLM"/>
    </source>
</evidence>
<dbReference type="RefSeq" id="WP_191715253.1">
    <property type="nucleotide sequence ID" value="NZ_JACSPU010000003.1"/>
</dbReference>
<sequence>MKHIYAFEEIRDYENYHDIIQRFSKRLNDYQLILEKEYFLLDKPKGIVWTSVEAATTIFSDLPIPAFTNKDTIYISPDLTGWRKLFIRQLEGKDLPSIQRFYEQLSENHILTILGHELTHHSDLFLDEFEDEREDSIWFEEGMCEYLPRKLLLTDKEFDEISAIEKELVGVFTGEYGNRSIDEFGSNSYTASLSSIMFDYWRSFLSVKYLVEDCFQNNVNLVFEEYHKWDKEGRKLSLTEHFGLNKISI</sequence>
<protein>
    <recommendedName>
        <fullName evidence="3">Elongation factor Tu</fullName>
    </recommendedName>
</protein>
<keyword evidence="2" id="KW-1185">Reference proteome</keyword>
<name>A0ABR8WDC7_9BACL</name>
<organism evidence="1 2">
    <name type="scientific">Planococcus wigleyi</name>
    <dbReference type="NCBI Taxonomy" id="2762216"/>
    <lineage>
        <taxon>Bacteria</taxon>
        <taxon>Bacillati</taxon>
        <taxon>Bacillota</taxon>
        <taxon>Bacilli</taxon>
        <taxon>Bacillales</taxon>
        <taxon>Caryophanaceae</taxon>
        <taxon>Planococcus</taxon>
    </lineage>
</organism>
<proteinExistence type="predicted"/>
<comment type="caution">
    <text evidence="1">The sequence shown here is derived from an EMBL/GenBank/DDBJ whole genome shotgun (WGS) entry which is preliminary data.</text>
</comment>
<gene>
    <name evidence="1" type="ORF">H9630_09350</name>
</gene>
<evidence type="ECO:0000313" key="2">
    <source>
        <dbReference type="Proteomes" id="UP000658980"/>
    </source>
</evidence>
<evidence type="ECO:0000313" key="1">
    <source>
        <dbReference type="EMBL" id="MBD8015025.1"/>
    </source>
</evidence>
<accession>A0ABR8WDC7</accession>